<name>A0A8S1RQZ3_9CILI</name>
<reference evidence="1" key="1">
    <citation type="submission" date="2021-01" db="EMBL/GenBank/DDBJ databases">
        <authorList>
            <consortium name="Genoscope - CEA"/>
            <person name="William W."/>
        </authorList>
    </citation>
    <scope>NUCLEOTIDE SEQUENCE</scope>
</reference>
<evidence type="ECO:0000313" key="1">
    <source>
        <dbReference type="EMBL" id="CAD8129519.1"/>
    </source>
</evidence>
<dbReference type="Proteomes" id="UP000692954">
    <property type="component" value="Unassembled WGS sequence"/>
</dbReference>
<dbReference type="EMBL" id="CAJJDN010000227">
    <property type="protein sequence ID" value="CAD8129519.1"/>
    <property type="molecule type" value="Genomic_DNA"/>
</dbReference>
<accession>A0A8S1RQZ3</accession>
<sequence>MAEKMNKTGVKVVRVCSKTRENWVTNDQITIFRFGLIIIGNARVLNKVYICNYYRIIFGIIFQIFRFIDIRFITQSETLLNEIQITLKFFSQKTQQYFECYQVIRVYIHIQLDNLNQFDQNLILYLIHKYLLKLLIKMKKKELIFKGDIINIGQYSSPIMLIGTFQNDLQLDI</sequence>
<gene>
    <name evidence="1" type="ORF">PSON_ATCC_30995.1.T2270009</name>
</gene>
<dbReference type="AlphaFoldDB" id="A0A8S1RQZ3"/>
<evidence type="ECO:0000313" key="2">
    <source>
        <dbReference type="Proteomes" id="UP000692954"/>
    </source>
</evidence>
<protein>
    <submittedName>
        <fullName evidence="1">Uncharacterized protein</fullName>
    </submittedName>
</protein>
<keyword evidence="2" id="KW-1185">Reference proteome</keyword>
<proteinExistence type="predicted"/>
<organism evidence="1 2">
    <name type="scientific">Paramecium sonneborni</name>
    <dbReference type="NCBI Taxonomy" id="65129"/>
    <lineage>
        <taxon>Eukaryota</taxon>
        <taxon>Sar</taxon>
        <taxon>Alveolata</taxon>
        <taxon>Ciliophora</taxon>
        <taxon>Intramacronucleata</taxon>
        <taxon>Oligohymenophorea</taxon>
        <taxon>Peniculida</taxon>
        <taxon>Parameciidae</taxon>
        <taxon>Paramecium</taxon>
    </lineage>
</organism>
<comment type="caution">
    <text evidence="1">The sequence shown here is derived from an EMBL/GenBank/DDBJ whole genome shotgun (WGS) entry which is preliminary data.</text>
</comment>